<dbReference type="Gene3D" id="1.20.1250.20">
    <property type="entry name" value="MFS general substrate transporter like domains"/>
    <property type="match status" value="3"/>
</dbReference>
<dbReference type="CDD" id="cd18034">
    <property type="entry name" value="DEXHc_dicer"/>
    <property type="match status" value="1"/>
</dbReference>
<dbReference type="InterPro" id="IPR011701">
    <property type="entry name" value="MFS"/>
</dbReference>
<keyword evidence="9" id="KW-0378">Hydrolase</keyword>
<dbReference type="InterPro" id="IPR036259">
    <property type="entry name" value="MFS_trans_sf"/>
</dbReference>
<dbReference type="GO" id="GO:0005524">
    <property type="term" value="F:ATP binding"/>
    <property type="evidence" value="ECO:0007669"/>
    <property type="project" value="UniProtKB-KW"/>
</dbReference>
<evidence type="ECO:0000256" key="10">
    <source>
        <dbReference type="ARBA" id="ARBA00022806"/>
    </source>
</evidence>
<dbReference type="PROSITE" id="PS50821">
    <property type="entry name" value="PAZ"/>
    <property type="match status" value="1"/>
</dbReference>
<dbReference type="CDD" id="cd00593">
    <property type="entry name" value="RIBOc"/>
    <property type="match status" value="2"/>
</dbReference>
<feature type="domain" description="Helicase ATP-binding" evidence="22">
    <location>
        <begin position="90"/>
        <end position="271"/>
    </location>
</feature>
<keyword evidence="25" id="KW-1185">Reference proteome</keyword>
<dbReference type="InterPro" id="IPR001650">
    <property type="entry name" value="Helicase_C-like"/>
</dbReference>
<feature type="domain" description="PAZ" evidence="21">
    <location>
        <begin position="751"/>
        <end position="878"/>
    </location>
</feature>
<evidence type="ECO:0000259" key="20">
    <source>
        <dbReference type="PROSITE" id="PS50142"/>
    </source>
</evidence>
<keyword evidence="10" id="KW-0347">Helicase</keyword>
<evidence type="ECO:0000259" key="21">
    <source>
        <dbReference type="PROSITE" id="PS50821"/>
    </source>
</evidence>
<dbReference type="GO" id="GO:0004386">
    <property type="term" value="F:helicase activity"/>
    <property type="evidence" value="ECO:0007669"/>
    <property type="project" value="UniProtKB-KW"/>
</dbReference>
<dbReference type="Gene3D" id="3.40.50.300">
    <property type="entry name" value="P-loop containing nucleotide triphosphate hydrolases"/>
    <property type="match status" value="2"/>
</dbReference>
<evidence type="ECO:0000256" key="4">
    <source>
        <dbReference type="ARBA" id="ARBA00020797"/>
    </source>
</evidence>
<evidence type="ECO:0000256" key="2">
    <source>
        <dbReference type="ARBA" id="ARBA00001946"/>
    </source>
</evidence>
<dbReference type="InterPro" id="IPR056755">
    <property type="entry name" value="DSRM_2"/>
</dbReference>
<evidence type="ECO:0000313" key="25">
    <source>
        <dbReference type="Proteomes" id="UP000249363"/>
    </source>
</evidence>
<comment type="subcellular location">
    <subcellularLocation>
        <location evidence="3">Membrane</location>
        <topology evidence="3">Multi-pass membrane protein</topology>
    </subcellularLocation>
</comment>
<keyword evidence="8" id="KW-0547">Nucleotide-binding</keyword>
<dbReference type="GO" id="GO:0005634">
    <property type="term" value="C:nucleus"/>
    <property type="evidence" value="ECO:0007669"/>
    <property type="project" value="TreeGrafter"/>
</dbReference>
<dbReference type="SUPFAM" id="SSF103473">
    <property type="entry name" value="MFS general substrate transporter"/>
    <property type="match status" value="1"/>
</dbReference>
<dbReference type="RefSeq" id="XP_040734455.1">
    <property type="nucleotide sequence ID" value="XM_040878483.1"/>
</dbReference>
<dbReference type="InterPro" id="IPR027417">
    <property type="entry name" value="P-loop_NTPase"/>
</dbReference>
<evidence type="ECO:0000256" key="8">
    <source>
        <dbReference type="ARBA" id="ARBA00022741"/>
    </source>
</evidence>
<keyword evidence="6" id="KW-0479">Metal-binding</keyword>
<comment type="cofactor">
    <cofactor evidence="1">
        <name>Mn(2+)</name>
        <dbReference type="ChEBI" id="CHEBI:29035"/>
    </cofactor>
</comment>
<evidence type="ECO:0000256" key="3">
    <source>
        <dbReference type="ARBA" id="ARBA00004141"/>
    </source>
</evidence>
<feature type="transmembrane region" description="Helical" evidence="19">
    <location>
        <begin position="1600"/>
        <end position="1620"/>
    </location>
</feature>
<dbReference type="FunFam" id="3.40.50.300:FF:001988">
    <property type="entry name" value="Dicer-like protein 1"/>
    <property type="match status" value="1"/>
</dbReference>
<dbReference type="SMART" id="SM00487">
    <property type="entry name" value="DEXDc"/>
    <property type="match status" value="1"/>
</dbReference>
<evidence type="ECO:0000256" key="19">
    <source>
        <dbReference type="SAM" id="Phobius"/>
    </source>
</evidence>
<evidence type="ECO:0000256" key="13">
    <source>
        <dbReference type="ARBA" id="ARBA00022842"/>
    </source>
</evidence>
<keyword evidence="7" id="KW-0677">Repeat</keyword>
<feature type="transmembrane region" description="Helical" evidence="19">
    <location>
        <begin position="1660"/>
        <end position="1682"/>
    </location>
</feature>
<dbReference type="GO" id="GO:0022857">
    <property type="term" value="F:transmembrane transporter activity"/>
    <property type="evidence" value="ECO:0007669"/>
    <property type="project" value="InterPro"/>
</dbReference>
<keyword evidence="5" id="KW-0930">Antiviral protein</keyword>
<comment type="cofactor">
    <cofactor evidence="2">
        <name>Mg(2+)</name>
        <dbReference type="ChEBI" id="CHEBI:18420"/>
    </cofactor>
</comment>
<dbReference type="InterPro" id="IPR000999">
    <property type="entry name" value="RNase_III_dom"/>
</dbReference>
<keyword evidence="12" id="KW-0067">ATP-binding</keyword>
<keyword evidence="16" id="KW-0464">Manganese</keyword>
<dbReference type="PANTHER" id="PTHR14950:SF62">
    <property type="entry name" value="DICER-LIKE PROTEIN 1"/>
    <property type="match status" value="1"/>
</dbReference>
<dbReference type="SMART" id="SM00535">
    <property type="entry name" value="RIBOc"/>
    <property type="match status" value="2"/>
</dbReference>
<keyword evidence="13" id="KW-0460">Magnesium</keyword>
<keyword evidence="19" id="KW-0812">Transmembrane</keyword>
<evidence type="ECO:0000256" key="9">
    <source>
        <dbReference type="ARBA" id="ARBA00022801"/>
    </source>
</evidence>
<feature type="domain" description="RNase III" evidence="20">
    <location>
        <begin position="903"/>
        <end position="1060"/>
    </location>
</feature>
<dbReference type="FunFam" id="3.40.50.300:FF:001669">
    <property type="entry name" value="Dicer-like protein 1"/>
    <property type="match status" value="1"/>
</dbReference>
<dbReference type="InterPro" id="IPR036389">
    <property type="entry name" value="RNase_III_sf"/>
</dbReference>
<comment type="caution">
    <text evidence="24">The sequence shown here is derived from an EMBL/GenBank/DDBJ whole genome shotgun (WGS) entry which is preliminary data.</text>
</comment>
<dbReference type="PROSITE" id="PS51192">
    <property type="entry name" value="HELICASE_ATP_BIND_1"/>
    <property type="match status" value="1"/>
</dbReference>
<dbReference type="Gene3D" id="1.10.1520.10">
    <property type="entry name" value="Ribonuclease III domain"/>
    <property type="match status" value="2"/>
</dbReference>
<dbReference type="GO" id="GO:0005737">
    <property type="term" value="C:cytoplasm"/>
    <property type="evidence" value="ECO:0007669"/>
    <property type="project" value="TreeGrafter"/>
</dbReference>
<dbReference type="Pfam" id="PF04851">
    <property type="entry name" value="ResIII"/>
    <property type="match status" value="1"/>
</dbReference>
<dbReference type="SMART" id="SM00490">
    <property type="entry name" value="HELICc"/>
    <property type="match status" value="1"/>
</dbReference>
<accession>A0A364L2A1</accession>
<evidence type="ECO:0000256" key="1">
    <source>
        <dbReference type="ARBA" id="ARBA00001936"/>
    </source>
</evidence>
<dbReference type="GO" id="GO:0046872">
    <property type="term" value="F:metal ion binding"/>
    <property type="evidence" value="ECO:0007669"/>
    <property type="project" value="UniProtKB-KW"/>
</dbReference>
<gene>
    <name evidence="24" type="ORF">BHQ10_005951</name>
</gene>
<feature type="transmembrane region" description="Helical" evidence="19">
    <location>
        <begin position="1632"/>
        <end position="1654"/>
    </location>
</feature>
<keyword evidence="19" id="KW-1133">Transmembrane helix</keyword>
<dbReference type="InterPro" id="IPR003100">
    <property type="entry name" value="PAZ_dom"/>
</dbReference>
<dbReference type="InterPro" id="IPR014001">
    <property type="entry name" value="Helicase_ATP-bd"/>
</dbReference>
<evidence type="ECO:0000256" key="6">
    <source>
        <dbReference type="ARBA" id="ARBA00022723"/>
    </source>
</evidence>
<organism evidence="24 25">
    <name type="scientific">Talaromyces amestolkiae</name>
    <dbReference type="NCBI Taxonomy" id="1196081"/>
    <lineage>
        <taxon>Eukaryota</taxon>
        <taxon>Fungi</taxon>
        <taxon>Dikarya</taxon>
        <taxon>Ascomycota</taxon>
        <taxon>Pezizomycotina</taxon>
        <taxon>Eurotiomycetes</taxon>
        <taxon>Eurotiomycetidae</taxon>
        <taxon>Eurotiales</taxon>
        <taxon>Trichocomaceae</taxon>
        <taxon>Talaromyces</taxon>
        <taxon>Talaromyces sect. Talaromyces</taxon>
    </lineage>
</organism>
<dbReference type="GO" id="GO:0050688">
    <property type="term" value="P:regulation of defense response to virus"/>
    <property type="evidence" value="ECO:0007669"/>
    <property type="project" value="UniProtKB-KW"/>
</dbReference>
<dbReference type="GO" id="GO:0051607">
    <property type="term" value="P:defense response to virus"/>
    <property type="evidence" value="ECO:0007669"/>
    <property type="project" value="UniProtKB-KW"/>
</dbReference>
<keyword evidence="14" id="KW-0694">RNA-binding</keyword>
<protein>
    <recommendedName>
        <fullName evidence="4">Dicer-like protein 1</fullName>
    </recommendedName>
</protein>
<feature type="transmembrane region" description="Helical" evidence="19">
    <location>
        <begin position="1517"/>
        <end position="1539"/>
    </location>
</feature>
<evidence type="ECO:0000256" key="16">
    <source>
        <dbReference type="ARBA" id="ARBA00023211"/>
    </source>
</evidence>
<evidence type="ECO:0000256" key="11">
    <source>
        <dbReference type="ARBA" id="ARBA00022833"/>
    </source>
</evidence>
<dbReference type="STRING" id="1196081.A0A364L2A1"/>
<dbReference type="InterPro" id="IPR006935">
    <property type="entry name" value="Helicase/UvrB_N"/>
</dbReference>
<keyword evidence="11" id="KW-0862">Zinc</keyword>
<evidence type="ECO:0000256" key="12">
    <source>
        <dbReference type="ARBA" id="ARBA00022840"/>
    </source>
</evidence>
<evidence type="ECO:0000256" key="17">
    <source>
        <dbReference type="ARBA" id="ARBA00025403"/>
    </source>
</evidence>
<keyword evidence="19" id="KW-0472">Membrane</keyword>
<keyword evidence="15" id="KW-0051">Antiviral defense</keyword>
<comment type="similarity">
    <text evidence="18">Belongs to the helicase family. Dicer subfamily.</text>
</comment>
<dbReference type="PROSITE" id="PS50142">
    <property type="entry name" value="RNASE_3_2"/>
    <property type="match status" value="2"/>
</dbReference>
<dbReference type="SUPFAM" id="SSF52540">
    <property type="entry name" value="P-loop containing nucleoside triphosphate hydrolases"/>
    <property type="match status" value="1"/>
</dbReference>
<evidence type="ECO:0000313" key="24">
    <source>
        <dbReference type="EMBL" id="RAO69939.1"/>
    </source>
</evidence>
<dbReference type="Pfam" id="PF00636">
    <property type="entry name" value="Ribonuclease_3"/>
    <property type="match status" value="2"/>
</dbReference>
<dbReference type="SUPFAM" id="SSF69065">
    <property type="entry name" value="RNase III domain-like"/>
    <property type="match status" value="2"/>
</dbReference>
<dbReference type="EMBL" id="MIKG01000010">
    <property type="protein sequence ID" value="RAO69939.1"/>
    <property type="molecule type" value="Genomic_DNA"/>
</dbReference>
<name>A0A364L2A1_TALAM</name>
<evidence type="ECO:0000256" key="18">
    <source>
        <dbReference type="ARBA" id="ARBA00035116"/>
    </source>
</evidence>
<dbReference type="Pfam" id="PF00271">
    <property type="entry name" value="Helicase_C"/>
    <property type="match status" value="1"/>
</dbReference>
<dbReference type="GO" id="GO:0030422">
    <property type="term" value="P:siRNA processing"/>
    <property type="evidence" value="ECO:0007669"/>
    <property type="project" value="TreeGrafter"/>
</dbReference>
<sequence>MQENLIFEEELASGSEGENEEQFLSPTAHSARREQNIFFKNLLTKAAKDLTKQELNGANTAENIGSTRYLLTTQEFAATIDDPREYQIELYERAKEENTIAVLATGSGKTLIAILLLKHIIRNELIDRERGRRHRISFFLVDSVTLVFQQTAVLKNNLDQPVASLYGDMGLDLWNKKIWMEYFAKNMVIVCTADIVVQCLLQSYISMEDINLLIFDEAHHAKKEHAYARIMKEGYLRTKPECRPRVFGMTASPLDAKRDPVKAAQELEILLHSKIATASNLALLRQVVSRPQEEQWKYPALKKPFKTTLHQILEKGYGDMECLKPIFTFSFEASSYLGPWCADHVWSGALSEKMLPRFHGKITKTWKRLGGEAATQKTETEMSRLKEISELIANYEMPSGSNILEQLSDKVRILYQHLTKRFEEAPNTKCIVFTKQRNTAKLLEAVFKQLSVPNMRPGVLVGIRSGDIGGMNSTYHQQFKATIEFRKGESNCLFATSVAEEGLDIPDCNLVVRFDLYETLIQYVQSRGRARRGDSIYAHMIEIDNMEHETRLDEVHQAEELMRRFCDALPKDRLLGDDTDTLSVILEKDSRKRQYKIEKTGATLTYHSAITVIARYASSLQYENNETALHPHYVTIQTKVIVFSSAEPLQRESHSMLLLTRKSLPQFPEFPIYLDDDVETIIRTIPVSKALSVSSKEIELLSNYTLRIFQDLYNKIYEMNQEIMPYWLIPTASGISEYGEGLNPSDVIDWEALQFAKDHERLNSTSMSPGDFSDHFVYDPWDGKYRYFLKGVNTSLRAKDPPPSFLPHRRHMKNIMEYGLSLYKRSRIHFLATCDWNQPVYDAELVPLRRNLLDKMSDSEKQVEKRMVLCLETQVVSAIPATVATSCFAFPAIITRIDSYLVAHECTNELGLKIDLGYALEAVTKDSDNMEEHRLEQIQFQRGMGRNYERLEFLGDCFLKMATSISLFAGSPNDQEFDFHVNRMTLICNRNLFNTAKQRKIYEYIRSKGFSRRNWYPEGMKLLRGKANEDKASTHTHGLGEKTIADVCEALIGASLLSGGPVNRFDMAVKAVTILVNSELHDVENWADYFSRYSLPLYQIKEADGFEKDLAKQIDKKLGYRFNYPRLLRSAFTHPSFPSAWSTVPCYQRLEFLGDSLLDMVCVEDLYERFPDRDPQWLTEHKMAMVSNKFLGSLAVRLDLHTHLQYFSNQLQAQIAQAVEDSKLAYESHQSVDFWLMTEDPPKCLSDMVEAYLGAIFVDSGFDFGVIEGFYAKHIKPYFEDMSLYDTFANKHPTTYLHRKLTDDFGCTQYTLKAAEIPSVDGAPTVVLAAVLVHNVDLAQATASSGSSYNPYGILTDEELQLMQAFEGKKEKTLTRKIDFRILPVFAFLYLLSHVDRSNLGNAKIEGMNADLGLVGSQYNVASTLFFIPYILLGVVMTLMCLVQNYSGLIACRIFLGIFEAGFFPGAVYIVSSWYIRRELQQRIALFYTASAFSGAFGGLLAFAISKLDGVGNIAGWRWIFLIEGCVTVAVGLAMPFVIPKNSDKAVWLTDEEKRFIDCRLRLAGVRATSKEVESENFSWRHLLAGLLDWKVNLGYSSTIAQLMTIPPYFCGGVSSYVVGRIADRFSWRYPFIIGPMCVLLTGLYIMFGFASNIHGHVQVMYFGTVLAQIGIYPLLPGISAWTGNNVAPDQKRAVSIAWLLAGGNLASLIGTNVFLQKEAPLYTTGYSTSIALVLLGMIAATANEITLMRCNRARAQVSEEDIRTQFTQEELDKQGDKSPLYKYTL</sequence>
<feature type="transmembrane region" description="Helical" evidence="19">
    <location>
        <begin position="1694"/>
        <end position="1716"/>
    </location>
</feature>
<evidence type="ECO:0000259" key="22">
    <source>
        <dbReference type="PROSITE" id="PS51192"/>
    </source>
</evidence>
<feature type="transmembrane region" description="Helical" evidence="19">
    <location>
        <begin position="1421"/>
        <end position="1443"/>
    </location>
</feature>
<dbReference type="Pfam" id="PF07690">
    <property type="entry name" value="MFS_1"/>
    <property type="match status" value="1"/>
</dbReference>
<comment type="function">
    <text evidence="17">Dicer-like endonuclease involved in cleaving double-stranded RNA in the RNA interference (RNAi) pathway. Produces 21 to 25 bp dsRNAs (siRNAs) which target the selective destruction of homologous RNAs leading to sequence-specific suppression of gene expression, called post-transcriptional gene silencing (PTGS). Part of a broad host defense response against viral infection and transposons.</text>
</comment>
<evidence type="ECO:0000256" key="5">
    <source>
        <dbReference type="ARBA" id="ARBA00022721"/>
    </source>
</evidence>
<feature type="transmembrane region" description="Helical" evidence="19">
    <location>
        <begin position="1484"/>
        <end position="1505"/>
    </location>
</feature>
<dbReference type="GeneID" id="63795167"/>
<evidence type="ECO:0000256" key="7">
    <source>
        <dbReference type="ARBA" id="ARBA00022737"/>
    </source>
</evidence>
<feature type="domain" description="Helicase C-terminal" evidence="23">
    <location>
        <begin position="410"/>
        <end position="576"/>
    </location>
</feature>
<evidence type="ECO:0000256" key="14">
    <source>
        <dbReference type="ARBA" id="ARBA00022884"/>
    </source>
</evidence>
<dbReference type="OrthoDB" id="416741at2759"/>
<dbReference type="FunFam" id="1.10.1520.10:FF:000026">
    <property type="entry name" value="Dicer-like protein 1"/>
    <property type="match status" value="1"/>
</dbReference>
<dbReference type="PROSITE" id="PS51194">
    <property type="entry name" value="HELICASE_CTER"/>
    <property type="match status" value="1"/>
</dbReference>
<evidence type="ECO:0000256" key="15">
    <source>
        <dbReference type="ARBA" id="ARBA00023118"/>
    </source>
</evidence>
<dbReference type="FunFam" id="1.10.1520.10:FF:000015">
    <property type="entry name" value="Dicer-like protein 1"/>
    <property type="match status" value="1"/>
</dbReference>
<dbReference type="PROSITE" id="PS00517">
    <property type="entry name" value="RNASE_3_1"/>
    <property type="match status" value="1"/>
</dbReference>
<dbReference type="Proteomes" id="UP000249363">
    <property type="component" value="Unassembled WGS sequence"/>
</dbReference>
<dbReference type="Pfam" id="PF24995">
    <property type="entry name" value="DSRM_2"/>
    <property type="match status" value="1"/>
</dbReference>
<feature type="transmembrane region" description="Helical" evidence="19">
    <location>
        <begin position="1450"/>
        <end position="1472"/>
    </location>
</feature>
<dbReference type="GO" id="GO:0004525">
    <property type="term" value="F:ribonuclease III activity"/>
    <property type="evidence" value="ECO:0007669"/>
    <property type="project" value="InterPro"/>
</dbReference>
<feature type="domain" description="RNase III" evidence="20">
    <location>
        <begin position="1111"/>
        <end position="1261"/>
    </location>
</feature>
<dbReference type="GO" id="GO:0003723">
    <property type="term" value="F:RNA binding"/>
    <property type="evidence" value="ECO:0007669"/>
    <property type="project" value="UniProtKB-KW"/>
</dbReference>
<reference evidence="24 25" key="1">
    <citation type="journal article" date="2017" name="Biotechnol. Biofuels">
        <title>Differential beta-glucosidase expression as a function of carbon source availability in Talaromyces amestolkiae: a genomic and proteomic approach.</title>
        <authorList>
            <person name="de Eugenio L.I."/>
            <person name="Mendez-Liter J.A."/>
            <person name="Nieto-Dominguez M."/>
            <person name="Alonso L."/>
            <person name="Gil-Munoz J."/>
            <person name="Barriuso J."/>
            <person name="Prieto A."/>
            <person name="Martinez M.J."/>
        </authorList>
    </citation>
    <scope>NUCLEOTIDE SEQUENCE [LARGE SCALE GENOMIC DNA]</scope>
    <source>
        <strain evidence="24 25">CIB</strain>
    </source>
</reference>
<dbReference type="GO" id="GO:0016020">
    <property type="term" value="C:membrane"/>
    <property type="evidence" value="ECO:0007669"/>
    <property type="project" value="UniProtKB-SubCell"/>
</dbReference>
<dbReference type="PANTHER" id="PTHR14950">
    <property type="entry name" value="DICER-RELATED"/>
    <property type="match status" value="1"/>
</dbReference>
<dbReference type="GO" id="GO:0003677">
    <property type="term" value="F:DNA binding"/>
    <property type="evidence" value="ECO:0007669"/>
    <property type="project" value="InterPro"/>
</dbReference>
<feature type="transmembrane region" description="Helical" evidence="19">
    <location>
        <begin position="1722"/>
        <end position="1743"/>
    </location>
</feature>
<evidence type="ECO:0000259" key="23">
    <source>
        <dbReference type="PROSITE" id="PS51194"/>
    </source>
</evidence>
<proteinExistence type="inferred from homology"/>